<dbReference type="EMBL" id="JXXN02007841">
    <property type="protein sequence ID" value="THD18966.1"/>
    <property type="molecule type" value="Genomic_DNA"/>
</dbReference>
<dbReference type="GO" id="GO:0032259">
    <property type="term" value="P:methylation"/>
    <property type="evidence" value="ECO:0007669"/>
    <property type="project" value="UniProtKB-KW"/>
</dbReference>
<dbReference type="GO" id="GO:0034647">
    <property type="term" value="F:histone H3K4me/H3K4me2/H3K4me3 demethylase activity"/>
    <property type="evidence" value="ECO:0007669"/>
    <property type="project" value="TreeGrafter"/>
</dbReference>
<dbReference type="GO" id="GO:0006355">
    <property type="term" value="P:regulation of DNA-templated transcription"/>
    <property type="evidence" value="ECO:0007669"/>
    <property type="project" value="TreeGrafter"/>
</dbReference>
<evidence type="ECO:0000256" key="1">
    <source>
        <dbReference type="ARBA" id="ARBA00022723"/>
    </source>
</evidence>
<dbReference type="GO" id="GO:0005634">
    <property type="term" value="C:nucleus"/>
    <property type="evidence" value="ECO:0007669"/>
    <property type="project" value="TreeGrafter"/>
</dbReference>
<evidence type="ECO:0000256" key="2">
    <source>
        <dbReference type="ARBA" id="ARBA00023004"/>
    </source>
</evidence>
<dbReference type="PANTHER" id="PTHR10694:SF33">
    <property type="entry name" value="LYSINE-SPECIFIC DEMETHYLASE 5"/>
    <property type="match status" value="1"/>
</dbReference>
<keyword evidence="4" id="KW-1185">Reference proteome</keyword>
<keyword evidence="1" id="KW-0479">Metal-binding</keyword>
<gene>
    <name evidence="3" type="ORF">D915_010234</name>
</gene>
<dbReference type="Proteomes" id="UP000230066">
    <property type="component" value="Unassembled WGS sequence"/>
</dbReference>
<evidence type="ECO:0000313" key="4">
    <source>
        <dbReference type="Proteomes" id="UP000230066"/>
    </source>
</evidence>
<dbReference type="PANTHER" id="PTHR10694">
    <property type="entry name" value="LYSINE-SPECIFIC DEMETHYLASE"/>
    <property type="match status" value="1"/>
</dbReference>
<dbReference type="GO" id="GO:0000785">
    <property type="term" value="C:chromatin"/>
    <property type="evidence" value="ECO:0007669"/>
    <property type="project" value="TreeGrafter"/>
</dbReference>
<evidence type="ECO:0000313" key="3">
    <source>
        <dbReference type="EMBL" id="THD18966.1"/>
    </source>
</evidence>
<dbReference type="GO" id="GO:0046872">
    <property type="term" value="F:metal ion binding"/>
    <property type="evidence" value="ECO:0007669"/>
    <property type="project" value="UniProtKB-KW"/>
</dbReference>
<proteinExistence type="predicted"/>
<sequence length="170" mass="19151">MISYSNVRTILRQVVGKIKGVSQEVGGSSWRFRRLQVNRPFGFIPSKKPRTLSKFNIYADEFKSSHFGKPAQMISTAEVESEFWRLLDDENTDVVVEYGADLSARDHGSGFPTTFAKLNGVGKFYVNSPWNLNNVAVSERSALRFLPKDISGMIVSLHSIFSPSFDFPSY</sequence>
<dbReference type="GO" id="GO:0008168">
    <property type="term" value="F:methyltransferase activity"/>
    <property type="evidence" value="ECO:0007669"/>
    <property type="project" value="UniProtKB-KW"/>
</dbReference>
<reference evidence="3" key="1">
    <citation type="submission" date="2019-03" db="EMBL/GenBank/DDBJ databases">
        <title>Improved annotation for the trematode Fasciola hepatica.</title>
        <authorList>
            <person name="Choi Y.-J."/>
            <person name="Martin J."/>
            <person name="Mitreva M."/>
        </authorList>
    </citation>
    <scope>NUCLEOTIDE SEQUENCE [LARGE SCALE GENOMIC DNA]</scope>
</reference>
<keyword evidence="2" id="KW-0408">Iron</keyword>
<organism evidence="3 4">
    <name type="scientific">Fasciola hepatica</name>
    <name type="common">Liver fluke</name>
    <dbReference type="NCBI Taxonomy" id="6192"/>
    <lineage>
        <taxon>Eukaryota</taxon>
        <taxon>Metazoa</taxon>
        <taxon>Spiralia</taxon>
        <taxon>Lophotrochozoa</taxon>
        <taxon>Platyhelminthes</taxon>
        <taxon>Trematoda</taxon>
        <taxon>Digenea</taxon>
        <taxon>Plagiorchiida</taxon>
        <taxon>Echinostomata</taxon>
        <taxon>Echinostomatoidea</taxon>
        <taxon>Fasciolidae</taxon>
        <taxon>Fasciola</taxon>
    </lineage>
</organism>
<dbReference type="Gene3D" id="2.60.120.650">
    <property type="entry name" value="Cupin"/>
    <property type="match status" value="1"/>
</dbReference>
<name>A0A4E0QZL9_FASHE</name>
<comment type="caution">
    <text evidence="3">The sequence shown here is derived from an EMBL/GenBank/DDBJ whole genome shotgun (WGS) entry which is preliminary data.</text>
</comment>
<accession>A0A4E0QZL9</accession>
<protein>
    <submittedName>
        <fullName evidence="3">Lysine-specific demethylase 5B</fullName>
    </submittedName>
</protein>
<dbReference type="AlphaFoldDB" id="A0A4E0QZL9"/>